<proteinExistence type="predicted"/>
<name>A0A0F9ESX2_9ZZZZ</name>
<dbReference type="PANTHER" id="PTHR23026">
    <property type="entry name" value="NADPH NITROREDUCTASE"/>
    <property type="match status" value="1"/>
</dbReference>
<dbReference type="PANTHER" id="PTHR23026:SF90">
    <property type="entry name" value="IODOTYROSINE DEIODINASE 1"/>
    <property type="match status" value="1"/>
</dbReference>
<evidence type="ECO:0000256" key="1">
    <source>
        <dbReference type="ARBA" id="ARBA00022630"/>
    </source>
</evidence>
<sequence length="295" mass="33929">MDRGIKIMNFTKPITDLIKERTSVRSYTGKPLENDVKEELKHLLENNSFNNPFSKFASNVRFELITMSEFDPREKRRLGTYGVIEGAQDFIVGAVEKSKYDREQYGYILETIILAATDIGLGTCWLGGTFNRSLFSKKINKKSDEHVPAITPVGYWDKKNSRDVAIRSSIKANKRFPWSHLFFEGNFTNPLIQEKTAEFSTLLQMVRLGPSASNQQPWRIIKEVDKNIFHFYIVYSRSGNSQGYNIFRRLDIGIAVSHFNLSAQELGIQGNWFIDEPDILGSENFLYIISWKGDN</sequence>
<evidence type="ECO:0000313" key="5">
    <source>
        <dbReference type="EMBL" id="KKL77119.1"/>
    </source>
</evidence>
<evidence type="ECO:0000256" key="2">
    <source>
        <dbReference type="ARBA" id="ARBA00022643"/>
    </source>
</evidence>
<comment type="caution">
    <text evidence="5">The sequence shown here is derived from an EMBL/GenBank/DDBJ whole genome shotgun (WGS) entry which is preliminary data.</text>
</comment>
<dbReference type="InterPro" id="IPR050627">
    <property type="entry name" value="Nitroreductase/BluB"/>
</dbReference>
<gene>
    <name evidence="5" type="ORF">LCGC14_2038100</name>
</gene>
<dbReference type="EMBL" id="LAZR01023844">
    <property type="protein sequence ID" value="KKL77119.1"/>
    <property type="molecule type" value="Genomic_DNA"/>
</dbReference>
<accession>A0A0F9ESX2</accession>
<feature type="domain" description="Putative nitroreductase TM1586" evidence="4">
    <location>
        <begin position="14"/>
        <end position="263"/>
    </location>
</feature>
<reference evidence="5" key="1">
    <citation type="journal article" date="2015" name="Nature">
        <title>Complex archaea that bridge the gap between prokaryotes and eukaryotes.</title>
        <authorList>
            <person name="Spang A."/>
            <person name="Saw J.H."/>
            <person name="Jorgensen S.L."/>
            <person name="Zaremba-Niedzwiedzka K."/>
            <person name="Martijn J."/>
            <person name="Lind A.E."/>
            <person name="van Eijk R."/>
            <person name="Schleper C."/>
            <person name="Guy L."/>
            <person name="Ettema T.J."/>
        </authorList>
    </citation>
    <scope>NUCLEOTIDE SEQUENCE</scope>
</reference>
<keyword evidence="2" id="KW-0288">FMN</keyword>
<dbReference type="Gene3D" id="3.40.109.30">
    <property type="entry name" value="putative nitroreductase (tm1586), domain 2"/>
    <property type="match status" value="1"/>
</dbReference>
<evidence type="ECO:0000256" key="3">
    <source>
        <dbReference type="ARBA" id="ARBA00023002"/>
    </source>
</evidence>
<dbReference type="Gene3D" id="3.40.109.10">
    <property type="entry name" value="NADH Oxidase"/>
    <property type="match status" value="1"/>
</dbReference>
<dbReference type="InterPro" id="IPR029478">
    <property type="entry name" value="TM1586_NiRdase"/>
</dbReference>
<evidence type="ECO:0000259" key="4">
    <source>
        <dbReference type="Pfam" id="PF14512"/>
    </source>
</evidence>
<keyword evidence="3" id="KW-0560">Oxidoreductase</keyword>
<keyword evidence="1" id="KW-0285">Flavoprotein</keyword>
<dbReference type="SUPFAM" id="SSF55469">
    <property type="entry name" value="FMN-dependent nitroreductase-like"/>
    <property type="match status" value="2"/>
</dbReference>
<dbReference type="GO" id="GO:0016491">
    <property type="term" value="F:oxidoreductase activity"/>
    <property type="evidence" value="ECO:0007669"/>
    <property type="project" value="UniProtKB-KW"/>
</dbReference>
<organism evidence="5">
    <name type="scientific">marine sediment metagenome</name>
    <dbReference type="NCBI Taxonomy" id="412755"/>
    <lineage>
        <taxon>unclassified sequences</taxon>
        <taxon>metagenomes</taxon>
        <taxon>ecological metagenomes</taxon>
    </lineage>
</organism>
<dbReference type="InterPro" id="IPR000415">
    <property type="entry name" value="Nitroreductase-like"/>
</dbReference>
<dbReference type="AlphaFoldDB" id="A0A0F9ESX2"/>
<protein>
    <recommendedName>
        <fullName evidence="4">Putative nitroreductase TM1586 domain-containing protein</fullName>
    </recommendedName>
</protein>
<dbReference type="Pfam" id="PF14512">
    <property type="entry name" value="TM1586_NiRdase"/>
    <property type="match status" value="1"/>
</dbReference>